<reference evidence="3" key="1">
    <citation type="journal article" date="2023" name="Mol. Phylogenet. Evol.">
        <title>Genome-scale phylogeny and comparative genomics of the fungal order Sordariales.</title>
        <authorList>
            <person name="Hensen N."/>
            <person name="Bonometti L."/>
            <person name="Westerberg I."/>
            <person name="Brannstrom I.O."/>
            <person name="Guillou S."/>
            <person name="Cros-Aarteil S."/>
            <person name="Calhoun S."/>
            <person name="Haridas S."/>
            <person name="Kuo A."/>
            <person name="Mondo S."/>
            <person name="Pangilinan J."/>
            <person name="Riley R."/>
            <person name="LaButti K."/>
            <person name="Andreopoulos B."/>
            <person name="Lipzen A."/>
            <person name="Chen C."/>
            <person name="Yan M."/>
            <person name="Daum C."/>
            <person name="Ng V."/>
            <person name="Clum A."/>
            <person name="Steindorff A."/>
            <person name="Ohm R.A."/>
            <person name="Martin F."/>
            <person name="Silar P."/>
            <person name="Natvig D.O."/>
            <person name="Lalanne C."/>
            <person name="Gautier V."/>
            <person name="Ament-Velasquez S.L."/>
            <person name="Kruys A."/>
            <person name="Hutchinson M.I."/>
            <person name="Powell A.J."/>
            <person name="Barry K."/>
            <person name="Miller A.N."/>
            <person name="Grigoriev I.V."/>
            <person name="Debuchy R."/>
            <person name="Gladieux P."/>
            <person name="Hiltunen Thoren M."/>
            <person name="Johannesson H."/>
        </authorList>
    </citation>
    <scope>NUCLEOTIDE SEQUENCE [LARGE SCALE GENOMIC DNA]</scope>
    <source>
        <strain evidence="3">CBS 340.73</strain>
    </source>
</reference>
<dbReference type="AlphaFoldDB" id="A0AAN6N0V9"/>
<name>A0AAN6N0V9_9PEZI</name>
<dbReference type="Proteomes" id="UP001303473">
    <property type="component" value="Unassembled WGS sequence"/>
</dbReference>
<sequence length="142" mass="16604">MAPQLDAAQRILVETLLKQGIGTQLIASKASCTVRTVQRIRLERQRSEMLTRRTARVGRRSCMTPPMREALCNALIKQPYLYRCEMANILQRRFGRTISERSIGRALRSVGWTRKTIRRVAQQRDADLRDHYLHRVSQYESY</sequence>
<proteinExistence type="predicted"/>
<evidence type="ECO:0000313" key="3">
    <source>
        <dbReference type="Proteomes" id="UP001303473"/>
    </source>
</evidence>
<dbReference type="InterPro" id="IPR025959">
    <property type="entry name" value="Winged_HTH_dom"/>
</dbReference>
<dbReference type="InterPro" id="IPR009057">
    <property type="entry name" value="Homeodomain-like_sf"/>
</dbReference>
<protein>
    <recommendedName>
        <fullName evidence="1">Winged helix-turn helix domain-containing protein</fullName>
    </recommendedName>
</protein>
<evidence type="ECO:0000313" key="2">
    <source>
        <dbReference type="EMBL" id="KAK3935442.1"/>
    </source>
</evidence>
<accession>A0AAN6N0V9</accession>
<keyword evidence="3" id="KW-1185">Reference proteome</keyword>
<dbReference type="EMBL" id="MU853924">
    <property type="protein sequence ID" value="KAK3935442.1"/>
    <property type="molecule type" value="Genomic_DNA"/>
</dbReference>
<dbReference type="Pfam" id="PF13592">
    <property type="entry name" value="HTH_33"/>
    <property type="match status" value="1"/>
</dbReference>
<evidence type="ECO:0000259" key="1">
    <source>
        <dbReference type="Pfam" id="PF13592"/>
    </source>
</evidence>
<dbReference type="SUPFAM" id="SSF46689">
    <property type="entry name" value="Homeodomain-like"/>
    <property type="match status" value="1"/>
</dbReference>
<gene>
    <name evidence="2" type="ORF">QBC46DRAFT_51283</name>
</gene>
<organism evidence="2 3">
    <name type="scientific">Diplogelasinospora grovesii</name>
    <dbReference type="NCBI Taxonomy" id="303347"/>
    <lineage>
        <taxon>Eukaryota</taxon>
        <taxon>Fungi</taxon>
        <taxon>Dikarya</taxon>
        <taxon>Ascomycota</taxon>
        <taxon>Pezizomycotina</taxon>
        <taxon>Sordariomycetes</taxon>
        <taxon>Sordariomycetidae</taxon>
        <taxon>Sordariales</taxon>
        <taxon>Diplogelasinosporaceae</taxon>
        <taxon>Diplogelasinospora</taxon>
    </lineage>
</organism>
<feature type="domain" description="Winged helix-turn helix" evidence="1">
    <location>
        <begin position="85"/>
        <end position="130"/>
    </location>
</feature>
<comment type="caution">
    <text evidence="2">The sequence shown here is derived from an EMBL/GenBank/DDBJ whole genome shotgun (WGS) entry which is preliminary data.</text>
</comment>